<evidence type="ECO:0000259" key="3">
    <source>
        <dbReference type="PROSITE" id="PS50966"/>
    </source>
</evidence>
<evidence type="ECO:0000259" key="4">
    <source>
        <dbReference type="PROSITE" id="PS51192"/>
    </source>
</evidence>
<sequence>MRRPLLTAPLLRRAKIAEATDRITLEKARNLLWRGRCQIEESTPTSATMIVEAGPHDRARVRVEILEEGSISCDCNCPFFTGDRPCVHIATAAMGLEQHLHSHPPQTWESRLQAILGSETTATKSRRSARILAFSLQPSYRNWQLIAYAVPQTALTGVTDLTDFDSIARVLKDEIGRSWRVRNPDAETFENATQELKLAARLTAAQLSYYSYYGNETSQLHSLLSLLPEALVFTGTEGAPFQSRIRVRPDAGSVALHLTTSTDGSMTLAPRLLIAGEPITVKRPEILIKDPLWLKLPDSLVSFGSVPKSVITLLESEPVVVPAEEVPFFRSEYLPRAAERLPLTGEGLFGEDIREQTPEKRLYLSEQEKELVAQLRFGYGGTELAWRKDAVSVLLEFNPQTGLLDRIHRDTTTELAAYDALLSHGLKRGGEAGEFTLRARLTPVDFLLHHLPRLVEEGFAVYGEEALQSVKVNRARPNLSFNVTSGIDWFDVEGMVEFGDTHATLKELRRAIRKKERYVKLADGSIGMIPNEWIEKFRHVFALAGETKDTDALRLSPLHALLFEQAITDSDGDSVADAEFEKKKQALRRFEKVDETPLPESLASVLRPYQKAGYDWLHFLRTSGFGGCLADDMGTGKTAQTLALLLSLQGKSKKASLLVVPRSLVFNWEREAEKFAPQLKLLRYDDSARAVDTKEFDGHDLIITTYGILLRDIEKLSKYPFFYAILDEAQAIKNPLSQTSRAARLLKAQHKLTLTGTPIENGTAELWSQFAFLNPGLLGGLELFKESFLGPIERGKDEDAAAALRALTRPFLLRRTKAQVASDLPPRTERIITVELEKAQRKLYEQTRDKYRAQILGILDAEGSSNAQLRVLEGLLRLRQVCCDPRLMDPTSKVGSAKLEALLETMETLRAEGHKALIFSQFTQMLGLLRNELDARQIPYLYLDGRTKDRQGRVDTFQSDESIPFFLISLKAGGVGLNLTAADYVIHIDPWWNPAVEQQASDRTHRIGQTRPVFVYKFLARDTVEEKIVLLQEKKKALVDSLIQTETSLFKSLTRDDIAALFS</sequence>
<dbReference type="SMART" id="SM00487">
    <property type="entry name" value="DEXDc"/>
    <property type="match status" value="1"/>
</dbReference>
<comment type="caution">
    <text evidence="6">The sequence shown here is derived from an EMBL/GenBank/DDBJ whole genome shotgun (WGS) entry which is preliminary data.</text>
</comment>
<keyword evidence="6" id="KW-0808">Transferase</keyword>
<dbReference type="PROSITE" id="PS51192">
    <property type="entry name" value="HELICASE_ATP_BIND_1"/>
    <property type="match status" value="1"/>
</dbReference>
<dbReference type="GO" id="GO:0016787">
    <property type="term" value="F:hydrolase activity"/>
    <property type="evidence" value="ECO:0007669"/>
    <property type="project" value="UniProtKB-KW"/>
</dbReference>
<dbReference type="InterPro" id="IPR001650">
    <property type="entry name" value="Helicase_C-like"/>
</dbReference>
<dbReference type="InterPro" id="IPR038718">
    <property type="entry name" value="SNF2-like_sf"/>
</dbReference>
<dbReference type="Gene3D" id="3.40.50.300">
    <property type="entry name" value="P-loop containing nucleotide triphosphate hydrolases"/>
    <property type="match status" value="1"/>
</dbReference>
<dbReference type="InterPro" id="IPR007527">
    <property type="entry name" value="Znf_SWIM"/>
</dbReference>
<dbReference type="InterPro" id="IPR014001">
    <property type="entry name" value="Helicase_ATP-bd"/>
</dbReference>
<dbReference type="EMBL" id="JACHGW010000003">
    <property type="protein sequence ID" value="MBB6052031.1"/>
    <property type="molecule type" value="Genomic_DNA"/>
</dbReference>
<feature type="domain" description="Helicase C-terminal" evidence="5">
    <location>
        <begin position="898"/>
        <end position="1054"/>
    </location>
</feature>
<dbReference type="Proteomes" id="UP000520814">
    <property type="component" value="Unassembled WGS sequence"/>
</dbReference>
<protein>
    <submittedName>
        <fullName evidence="6">Non-specific serine/threonine protein kinase</fullName>
        <ecNumber evidence="6">2.7.11.1</ecNumber>
    </submittedName>
</protein>
<dbReference type="CDD" id="cd18793">
    <property type="entry name" value="SF2_C_SNF"/>
    <property type="match status" value="1"/>
</dbReference>
<dbReference type="InterPro" id="IPR049730">
    <property type="entry name" value="SNF2/RAD54-like_C"/>
</dbReference>
<evidence type="ECO:0000256" key="1">
    <source>
        <dbReference type="ARBA" id="ARBA00022801"/>
    </source>
</evidence>
<dbReference type="Pfam" id="PF08455">
    <property type="entry name" value="SNF2_assoc"/>
    <property type="match status" value="1"/>
</dbReference>
<accession>A0A7W9SSH2</accession>
<dbReference type="InterPro" id="IPR013663">
    <property type="entry name" value="Helicase_SWF/SNF/SWI_bac"/>
</dbReference>
<dbReference type="CDD" id="cd18012">
    <property type="entry name" value="DEXQc_arch_SWI2_SNF2"/>
    <property type="match status" value="1"/>
</dbReference>
<dbReference type="GO" id="GO:0005524">
    <property type="term" value="F:ATP binding"/>
    <property type="evidence" value="ECO:0007669"/>
    <property type="project" value="InterPro"/>
</dbReference>
<evidence type="ECO:0000313" key="7">
    <source>
        <dbReference type="Proteomes" id="UP000520814"/>
    </source>
</evidence>
<feature type="domain" description="SWIM-type" evidence="3">
    <location>
        <begin position="61"/>
        <end position="97"/>
    </location>
</feature>
<dbReference type="Pfam" id="PF00176">
    <property type="entry name" value="SNF2-rel_dom"/>
    <property type="match status" value="1"/>
</dbReference>
<dbReference type="GO" id="GO:0008270">
    <property type="term" value="F:zinc ion binding"/>
    <property type="evidence" value="ECO:0007669"/>
    <property type="project" value="UniProtKB-KW"/>
</dbReference>
<dbReference type="AlphaFoldDB" id="A0A7W9SSH2"/>
<keyword evidence="1" id="KW-0378">Hydrolase</keyword>
<keyword evidence="2" id="KW-0479">Metal-binding</keyword>
<evidence type="ECO:0000259" key="5">
    <source>
        <dbReference type="PROSITE" id="PS51194"/>
    </source>
</evidence>
<dbReference type="Gene3D" id="3.40.50.10810">
    <property type="entry name" value="Tandem AAA-ATPase domain"/>
    <property type="match status" value="1"/>
</dbReference>
<keyword evidence="6" id="KW-0418">Kinase</keyword>
<evidence type="ECO:0000313" key="6">
    <source>
        <dbReference type="EMBL" id="MBB6052031.1"/>
    </source>
</evidence>
<proteinExistence type="predicted"/>
<organism evidence="6 7">
    <name type="scientific">Armatimonas rosea</name>
    <dbReference type="NCBI Taxonomy" id="685828"/>
    <lineage>
        <taxon>Bacteria</taxon>
        <taxon>Bacillati</taxon>
        <taxon>Armatimonadota</taxon>
        <taxon>Armatimonadia</taxon>
        <taxon>Armatimonadales</taxon>
        <taxon>Armatimonadaceae</taxon>
        <taxon>Armatimonas</taxon>
    </lineage>
</organism>
<reference evidence="6 7" key="1">
    <citation type="submission" date="2020-08" db="EMBL/GenBank/DDBJ databases">
        <title>Genomic Encyclopedia of Type Strains, Phase IV (KMG-IV): sequencing the most valuable type-strain genomes for metagenomic binning, comparative biology and taxonomic classification.</title>
        <authorList>
            <person name="Goeker M."/>
        </authorList>
    </citation>
    <scope>NUCLEOTIDE SEQUENCE [LARGE SCALE GENOMIC DNA]</scope>
    <source>
        <strain evidence="6 7">DSM 23562</strain>
    </source>
</reference>
<feature type="domain" description="Helicase ATP-binding" evidence="4">
    <location>
        <begin position="618"/>
        <end position="776"/>
    </location>
</feature>
<dbReference type="GO" id="GO:0004674">
    <property type="term" value="F:protein serine/threonine kinase activity"/>
    <property type="evidence" value="ECO:0007669"/>
    <property type="project" value="UniProtKB-KW"/>
</dbReference>
<dbReference type="SUPFAM" id="SSF52540">
    <property type="entry name" value="P-loop containing nucleoside triphosphate hydrolases"/>
    <property type="match status" value="2"/>
</dbReference>
<name>A0A7W9SSH2_ARMRO</name>
<dbReference type="PROSITE" id="PS50966">
    <property type="entry name" value="ZF_SWIM"/>
    <property type="match status" value="1"/>
</dbReference>
<dbReference type="InterPro" id="IPR027417">
    <property type="entry name" value="P-loop_NTPase"/>
</dbReference>
<evidence type="ECO:0000256" key="2">
    <source>
        <dbReference type="PROSITE-ProRule" id="PRU00325"/>
    </source>
</evidence>
<dbReference type="SMART" id="SM00490">
    <property type="entry name" value="HELICc"/>
    <property type="match status" value="1"/>
</dbReference>
<dbReference type="RefSeq" id="WP_184200193.1">
    <property type="nucleotide sequence ID" value="NZ_JACHGW010000003.1"/>
</dbReference>
<keyword evidence="6" id="KW-0723">Serine/threonine-protein kinase</keyword>
<dbReference type="Pfam" id="PF00271">
    <property type="entry name" value="Helicase_C"/>
    <property type="match status" value="1"/>
</dbReference>
<keyword evidence="7" id="KW-1185">Reference proteome</keyword>
<dbReference type="PANTHER" id="PTHR10799">
    <property type="entry name" value="SNF2/RAD54 HELICASE FAMILY"/>
    <property type="match status" value="1"/>
</dbReference>
<dbReference type="InterPro" id="IPR000330">
    <property type="entry name" value="SNF2_N"/>
</dbReference>
<keyword evidence="2" id="KW-0862">Zinc</keyword>
<dbReference type="EC" id="2.7.11.1" evidence="6"/>
<gene>
    <name evidence="6" type="ORF">HNQ39_003841</name>
</gene>
<keyword evidence="2" id="KW-0863">Zinc-finger</keyword>
<dbReference type="PROSITE" id="PS51194">
    <property type="entry name" value="HELICASE_CTER"/>
    <property type="match status" value="1"/>
</dbReference>